<comment type="caution">
    <text evidence="1">The sequence shown here is derived from an EMBL/GenBank/DDBJ whole genome shotgun (WGS) entry which is preliminary data.</text>
</comment>
<evidence type="ECO:0000313" key="1">
    <source>
        <dbReference type="EMBL" id="KAJ9672264.1"/>
    </source>
</evidence>
<accession>A0AA39D6A4</accession>
<dbReference type="AlphaFoldDB" id="A0AA39D6A4"/>
<sequence>MQHGEAADYHNAPASTIDDDERVKVVDGVSAGGDKAVKEYLSSIKTIVEVNDHMEFGIGGRLDVVLRMVAVGFLEGITTSY</sequence>
<reference evidence="1 2" key="1">
    <citation type="journal article" date="2023" name="BMC Biotechnol.">
        <title>Vitis rotundifolia cv Carlos genome sequencing.</title>
        <authorList>
            <person name="Huff M."/>
            <person name="Hulse-Kemp A."/>
            <person name="Scheffler B."/>
            <person name="Youngblood R."/>
            <person name="Simpson S."/>
            <person name="Babiker E."/>
            <person name="Staton M."/>
        </authorList>
    </citation>
    <scope>NUCLEOTIDE SEQUENCE [LARGE SCALE GENOMIC DNA]</scope>
    <source>
        <tissue evidence="1">Leaf</tissue>
    </source>
</reference>
<name>A0AA39D6A4_VITRO</name>
<organism evidence="1 2">
    <name type="scientific">Vitis rotundifolia</name>
    <name type="common">Muscadine grape</name>
    <dbReference type="NCBI Taxonomy" id="103349"/>
    <lineage>
        <taxon>Eukaryota</taxon>
        <taxon>Viridiplantae</taxon>
        <taxon>Streptophyta</taxon>
        <taxon>Embryophyta</taxon>
        <taxon>Tracheophyta</taxon>
        <taxon>Spermatophyta</taxon>
        <taxon>Magnoliopsida</taxon>
        <taxon>eudicotyledons</taxon>
        <taxon>Gunneridae</taxon>
        <taxon>Pentapetalae</taxon>
        <taxon>rosids</taxon>
        <taxon>Vitales</taxon>
        <taxon>Vitaceae</taxon>
        <taxon>Viteae</taxon>
        <taxon>Vitis</taxon>
    </lineage>
</organism>
<dbReference type="EMBL" id="JARBHA010000019">
    <property type="protein sequence ID" value="KAJ9672264.1"/>
    <property type="molecule type" value="Genomic_DNA"/>
</dbReference>
<proteinExistence type="predicted"/>
<dbReference type="Proteomes" id="UP001168098">
    <property type="component" value="Unassembled WGS sequence"/>
</dbReference>
<evidence type="ECO:0000313" key="2">
    <source>
        <dbReference type="Proteomes" id="UP001168098"/>
    </source>
</evidence>
<gene>
    <name evidence="1" type="ORF">PVL29_025756</name>
</gene>
<protein>
    <submittedName>
        <fullName evidence="1">Uncharacterized protein</fullName>
    </submittedName>
</protein>
<keyword evidence="2" id="KW-1185">Reference proteome</keyword>